<dbReference type="AlphaFoldDB" id="A0A9Q0MTR5"/>
<keyword evidence="2" id="KW-1185">Reference proteome</keyword>
<dbReference type="EMBL" id="WJQU01000004">
    <property type="protein sequence ID" value="KAJ6636202.1"/>
    <property type="molecule type" value="Genomic_DNA"/>
</dbReference>
<protein>
    <submittedName>
        <fullName evidence="1">Uncharacterized protein</fullName>
    </submittedName>
</protein>
<dbReference type="Proteomes" id="UP001151699">
    <property type="component" value="Chromosome C"/>
</dbReference>
<name>A0A9Q0MTR5_9DIPT</name>
<gene>
    <name evidence="1" type="ORF">Bhyg_14790</name>
</gene>
<reference evidence="1" key="1">
    <citation type="submission" date="2022-07" db="EMBL/GenBank/DDBJ databases">
        <authorList>
            <person name="Trinca V."/>
            <person name="Uliana J.V.C."/>
            <person name="Torres T.T."/>
            <person name="Ward R.J."/>
            <person name="Monesi N."/>
        </authorList>
    </citation>
    <scope>NUCLEOTIDE SEQUENCE</scope>
    <source>
        <strain evidence="1">HSMRA1968</strain>
        <tissue evidence="1">Whole embryos</tissue>
    </source>
</reference>
<evidence type="ECO:0000313" key="2">
    <source>
        <dbReference type="Proteomes" id="UP001151699"/>
    </source>
</evidence>
<proteinExistence type="predicted"/>
<evidence type="ECO:0000313" key="1">
    <source>
        <dbReference type="EMBL" id="KAJ6636202.1"/>
    </source>
</evidence>
<organism evidence="1 2">
    <name type="scientific">Pseudolycoriella hygida</name>
    <dbReference type="NCBI Taxonomy" id="35572"/>
    <lineage>
        <taxon>Eukaryota</taxon>
        <taxon>Metazoa</taxon>
        <taxon>Ecdysozoa</taxon>
        <taxon>Arthropoda</taxon>
        <taxon>Hexapoda</taxon>
        <taxon>Insecta</taxon>
        <taxon>Pterygota</taxon>
        <taxon>Neoptera</taxon>
        <taxon>Endopterygota</taxon>
        <taxon>Diptera</taxon>
        <taxon>Nematocera</taxon>
        <taxon>Sciaroidea</taxon>
        <taxon>Sciaridae</taxon>
        <taxon>Pseudolycoriella</taxon>
    </lineage>
</organism>
<sequence>MVNIKKLYDAELHYNSSISQTDIYETPVHYHCAIPSPNYNRYEDEERTKAYAVSLKNTRLVHLILEVENVSDLLVSWASSLGQDRWHRIYGTFDDAQHKGGVLNIRIVNVTLWA</sequence>
<comment type="caution">
    <text evidence="1">The sequence shown here is derived from an EMBL/GenBank/DDBJ whole genome shotgun (WGS) entry which is preliminary data.</text>
</comment>
<accession>A0A9Q0MTR5</accession>